<dbReference type="Proteomes" id="UP000244817">
    <property type="component" value="Unassembled WGS sequence"/>
</dbReference>
<evidence type="ECO:0000256" key="3">
    <source>
        <dbReference type="ARBA" id="ARBA00023004"/>
    </source>
</evidence>
<sequence>MKNTHRIAAALAVAAAAIGAGAALVSAQNDGAPQTATLFPYDDAAVVAEGETLYESFCASCHGANLEGQDNWRERGPNGRALAPPHDETGHTWHHPDLQLFQIVKFGTAALVGDGYESDMAGYGEVMTDDEIRAVMAYIKSTWPEEIIERHDEMNAALARELGG</sequence>
<evidence type="ECO:0000256" key="4">
    <source>
        <dbReference type="PROSITE-ProRule" id="PRU00433"/>
    </source>
</evidence>
<feature type="region of interest" description="Disordered" evidence="5">
    <location>
        <begin position="73"/>
        <end position="93"/>
    </location>
</feature>
<dbReference type="InterPro" id="IPR036909">
    <property type="entry name" value="Cyt_c-like_dom_sf"/>
</dbReference>
<dbReference type="GO" id="GO:0009055">
    <property type="term" value="F:electron transfer activity"/>
    <property type="evidence" value="ECO:0007669"/>
    <property type="project" value="InterPro"/>
</dbReference>
<dbReference type="InterPro" id="IPR051459">
    <property type="entry name" value="Cytochrome_c-type_DH"/>
</dbReference>
<dbReference type="AlphaFoldDB" id="A0A2T7FW19"/>
<keyword evidence="9" id="KW-1185">Reference proteome</keyword>
<evidence type="ECO:0000313" key="9">
    <source>
        <dbReference type="Proteomes" id="UP000244817"/>
    </source>
</evidence>
<organism evidence="8 9">
    <name type="scientific">Thalassorhabdomicrobium marinisediminis</name>
    <dbReference type="NCBI Taxonomy" id="2170577"/>
    <lineage>
        <taxon>Bacteria</taxon>
        <taxon>Pseudomonadati</taxon>
        <taxon>Pseudomonadota</taxon>
        <taxon>Alphaproteobacteria</taxon>
        <taxon>Rhodobacterales</taxon>
        <taxon>Paracoccaceae</taxon>
        <taxon>Thalassorhabdomicrobium</taxon>
    </lineage>
</organism>
<comment type="caution">
    <text evidence="8">The sequence shown here is derived from an EMBL/GenBank/DDBJ whole genome shotgun (WGS) entry which is preliminary data.</text>
</comment>
<dbReference type="GO" id="GO:0020037">
    <property type="term" value="F:heme binding"/>
    <property type="evidence" value="ECO:0007669"/>
    <property type="project" value="InterPro"/>
</dbReference>
<evidence type="ECO:0000256" key="6">
    <source>
        <dbReference type="SAM" id="SignalP"/>
    </source>
</evidence>
<dbReference type="SUPFAM" id="SSF46626">
    <property type="entry name" value="Cytochrome c"/>
    <property type="match status" value="1"/>
</dbReference>
<name>A0A2T7FW19_9RHOB</name>
<evidence type="ECO:0000256" key="5">
    <source>
        <dbReference type="SAM" id="MobiDB-lite"/>
    </source>
</evidence>
<dbReference type="RefSeq" id="WP_108641147.1">
    <property type="nucleotide sequence ID" value="NZ_QCYG01000006.1"/>
</dbReference>
<keyword evidence="3 4" id="KW-0408">Iron</keyword>
<evidence type="ECO:0000259" key="7">
    <source>
        <dbReference type="PROSITE" id="PS51007"/>
    </source>
</evidence>
<dbReference type="Pfam" id="PF00034">
    <property type="entry name" value="Cytochrom_C"/>
    <property type="match status" value="1"/>
</dbReference>
<evidence type="ECO:0000256" key="2">
    <source>
        <dbReference type="ARBA" id="ARBA00022723"/>
    </source>
</evidence>
<gene>
    <name evidence="8" type="ORF">DC363_10705</name>
</gene>
<dbReference type="GO" id="GO:0046872">
    <property type="term" value="F:metal ion binding"/>
    <property type="evidence" value="ECO:0007669"/>
    <property type="project" value="UniProtKB-KW"/>
</dbReference>
<dbReference type="PANTHER" id="PTHR35008">
    <property type="entry name" value="BLL4482 PROTEIN-RELATED"/>
    <property type="match status" value="1"/>
</dbReference>
<dbReference type="EMBL" id="QCYG01000006">
    <property type="protein sequence ID" value="PVA06366.1"/>
    <property type="molecule type" value="Genomic_DNA"/>
</dbReference>
<dbReference type="PANTHER" id="PTHR35008:SF4">
    <property type="entry name" value="BLL4482 PROTEIN"/>
    <property type="match status" value="1"/>
</dbReference>
<protein>
    <submittedName>
        <fullName evidence="8">Cytochrome C</fullName>
    </submittedName>
</protein>
<accession>A0A2T7FW19</accession>
<proteinExistence type="predicted"/>
<dbReference type="InterPro" id="IPR009056">
    <property type="entry name" value="Cyt_c-like_dom"/>
</dbReference>
<feature type="signal peptide" evidence="6">
    <location>
        <begin position="1"/>
        <end position="22"/>
    </location>
</feature>
<reference evidence="8 9" key="1">
    <citation type="submission" date="2018-04" db="EMBL/GenBank/DDBJ databases">
        <title>Pelagivirga bohaiensis gen. nov., sp. nov., a bacterium isolated from the Bohai Sea.</title>
        <authorList>
            <person name="Ji X."/>
        </authorList>
    </citation>
    <scope>NUCLEOTIDE SEQUENCE [LARGE SCALE GENOMIC DNA]</scope>
    <source>
        <strain evidence="8 9">BH-SD16</strain>
    </source>
</reference>
<evidence type="ECO:0000313" key="8">
    <source>
        <dbReference type="EMBL" id="PVA06366.1"/>
    </source>
</evidence>
<feature type="domain" description="Cytochrome c" evidence="7">
    <location>
        <begin position="45"/>
        <end position="143"/>
    </location>
</feature>
<keyword evidence="1 4" id="KW-0349">Heme</keyword>
<dbReference type="OrthoDB" id="9811281at2"/>
<evidence type="ECO:0000256" key="1">
    <source>
        <dbReference type="ARBA" id="ARBA00022617"/>
    </source>
</evidence>
<feature type="chain" id="PRO_5015644796" evidence="6">
    <location>
        <begin position="23"/>
        <end position="164"/>
    </location>
</feature>
<keyword evidence="6" id="KW-0732">Signal</keyword>
<dbReference type="PROSITE" id="PS51007">
    <property type="entry name" value="CYTC"/>
    <property type="match status" value="1"/>
</dbReference>
<dbReference type="Gene3D" id="1.10.760.10">
    <property type="entry name" value="Cytochrome c-like domain"/>
    <property type="match status" value="1"/>
</dbReference>
<keyword evidence="2 4" id="KW-0479">Metal-binding</keyword>